<gene>
    <name evidence="1" type="ORF">F1559_000516</name>
</gene>
<dbReference type="Gene3D" id="3.40.1570.10">
    <property type="entry name" value="HemS/ChuS/ChuX like domains"/>
    <property type="match status" value="1"/>
</dbReference>
<protein>
    <submittedName>
        <fullName evidence="1">Uncharacterized protein</fullName>
    </submittedName>
</protein>
<dbReference type="AlphaFoldDB" id="A0A7J7IME1"/>
<accession>A0A7J7IME1</accession>
<dbReference type="Proteomes" id="UP000530660">
    <property type="component" value="Unassembled WGS sequence"/>
</dbReference>
<keyword evidence="2" id="KW-1185">Reference proteome</keyword>
<evidence type="ECO:0000313" key="2">
    <source>
        <dbReference type="Proteomes" id="UP000530660"/>
    </source>
</evidence>
<dbReference type="EMBL" id="VWRR01000006">
    <property type="protein sequence ID" value="KAF6003461.1"/>
    <property type="molecule type" value="Genomic_DNA"/>
</dbReference>
<evidence type="ECO:0000313" key="1">
    <source>
        <dbReference type="EMBL" id="KAF6003461.1"/>
    </source>
</evidence>
<dbReference type="OrthoDB" id="3083at2759"/>
<sequence>MATQAPGRVSVEEAQRQFPRLVGFLEACKELGELRFIASNAAVVFESTATLEKLFYAEIPRRGLYANTSTCCCSGIRAARFEQGTSRGDPARPTYIIRFLGHEKQGEEVVLSLFLSPVGEVSAERVTAWERLRSRFAATDGPLVDVCVF</sequence>
<organism evidence="1 2">
    <name type="scientific">Cyanidiococcus yangmingshanensis</name>
    <dbReference type="NCBI Taxonomy" id="2690220"/>
    <lineage>
        <taxon>Eukaryota</taxon>
        <taxon>Rhodophyta</taxon>
        <taxon>Bangiophyceae</taxon>
        <taxon>Cyanidiales</taxon>
        <taxon>Cyanidiaceae</taxon>
        <taxon>Cyanidiococcus</taxon>
    </lineage>
</organism>
<dbReference type="InterPro" id="IPR053733">
    <property type="entry name" value="Heme_Transport_Util_sf"/>
</dbReference>
<proteinExistence type="predicted"/>
<reference evidence="1 2" key="1">
    <citation type="journal article" date="2020" name="J. Phycol.">
        <title>Comparative genome analysis reveals Cyanidiococcus gen. nov., a new extremophilic red algal genus sister to Cyanidioschyzon (Cyanidioschyzonaceae, Rhodophyta).</title>
        <authorList>
            <person name="Liu S.-L."/>
            <person name="Chiang Y.-R."/>
            <person name="Yoon H.S."/>
            <person name="Fu H.-Y."/>
        </authorList>
    </citation>
    <scope>NUCLEOTIDE SEQUENCE [LARGE SCALE GENOMIC DNA]</scope>
    <source>
        <strain evidence="1 2">THAL066</strain>
    </source>
</reference>
<name>A0A7J7IME1_9RHOD</name>
<comment type="caution">
    <text evidence="1">The sequence shown here is derived from an EMBL/GenBank/DDBJ whole genome shotgun (WGS) entry which is preliminary data.</text>
</comment>